<accession>A0ABY5BNT3</accession>
<dbReference type="PANTHER" id="PTHR21198:SF7">
    <property type="entry name" value="ASPARTATE-GLUTAMATE RACEMASE FAMILY"/>
    <property type="match status" value="1"/>
</dbReference>
<dbReference type="EC" id="5.1.1.-" evidence="3"/>
<dbReference type="PANTHER" id="PTHR21198">
    <property type="entry name" value="GLUTAMATE RACEMASE"/>
    <property type="match status" value="1"/>
</dbReference>
<dbReference type="InterPro" id="IPR004380">
    <property type="entry name" value="Asp_race"/>
</dbReference>
<dbReference type="NCBIfam" id="TIGR00035">
    <property type="entry name" value="asp_race"/>
    <property type="match status" value="1"/>
</dbReference>
<gene>
    <name evidence="3" type="ORF">M3M35_00725</name>
</gene>
<protein>
    <submittedName>
        <fullName evidence="3">Amino acid racemase</fullName>
        <ecNumber evidence="3">5.1.1.-</ecNumber>
    </submittedName>
</protein>
<organism evidence="3 4">
    <name type="scientific">Fructilactobacillus myrtifloralis</name>
    <dbReference type="NCBI Taxonomy" id="2940301"/>
    <lineage>
        <taxon>Bacteria</taxon>
        <taxon>Bacillati</taxon>
        <taxon>Bacillota</taxon>
        <taxon>Bacilli</taxon>
        <taxon>Lactobacillales</taxon>
        <taxon>Lactobacillaceae</taxon>
        <taxon>Fructilactobacillus</taxon>
    </lineage>
</organism>
<dbReference type="Gene3D" id="3.40.50.1860">
    <property type="match status" value="2"/>
</dbReference>
<comment type="similarity">
    <text evidence="1">Belongs to the aspartate/glutamate racemases family.</text>
</comment>
<reference evidence="3" key="1">
    <citation type="submission" date="2022-05" db="EMBL/GenBank/DDBJ databases">
        <authorList>
            <person name="Oliphant S.A."/>
            <person name="Watson-Haigh N.S."/>
            <person name="Sumby K.M."/>
            <person name="Gardner J.M."/>
            <person name="Jiranek V."/>
        </authorList>
    </citation>
    <scope>NUCLEOTIDE SEQUENCE</scope>
    <source>
        <strain evidence="3">KI16_H9</strain>
    </source>
</reference>
<sequence length="241" mass="26600">MKDFFTILGGMGTEATEAYIHLLNERTPAHSDQEYLNYILVNHATVPDRTAFIVDPETAPNPLIPLAEDVRQQSQLGPEFFALPCNTAHYFYEQLQSLTDIPILHMPNLAIAAVAAKFPTARRVGLIATDGTLKDQVYELPIKAAGYEFVMPTPAIAAETMTLIYDDVKAQNHVNPDRYHHILQQMVDELGCDVVILGCTEISVAEQRAGNAGFPVIDAQGELVDESIRLALAARNRQQAE</sequence>
<dbReference type="Proteomes" id="UP001056707">
    <property type="component" value="Chromosome"/>
</dbReference>
<dbReference type="SUPFAM" id="SSF53681">
    <property type="entry name" value="Aspartate/glutamate racemase"/>
    <property type="match status" value="2"/>
</dbReference>
<keyword evidence="4" id="KW-1185">Reference proteome</keyword>
<dbReference type="EMBL" id="CP097116">
    <property type="protein sequence ID" value="USS85220.1"/>
    <property type="molecule type" value="Genomic_DNA"/>
</dbReference>
<dbReference type="InterPro" id="IPR001920">
    <property type="entry name" value="Asp/Glu_race"/>
</dbReference>
<dbReference type="InterPro" id="IPR018187">
    <property type="entry name" value="Asp/Glu_racemase_AS_1"/>
</dbReference>
<evidence type="ECO:0000256" key="1">
    <source>
        <dbReference type="ARBA" id="ARBA00007847"/>
    </source>
</evidence>
<evidence type="ECO:0000313" key="3">
    <source>
        <dbReference type="EMBL" id="USS85220.1"/>
    </source>
</evidence>
<dbReference type="PROSITE" id="PS00923">
    <property type="entry name" value="ASP_GLU_RACEMASE_1"/>
    <property type="match status" value="1"/>
</dbReference>
<name>A0ABY5BNT3_9LACO</name>
<dbReference type="Pfam" id="PF01177">
    <property type="entry name" value="Asp_Glu_race"/>
    <property type="match status" value="1"/>
</dbReference>
<evidence type="ECO:0000313" key="4">
    <source>
        <dbReference type="Proteomes" id="UP001056707"/>
    </source>
</evidence>
<dbReference type="RefSeq" id="WP_252750115.1">
    <property type="nucleotide sequence ID" value="NZ_CP097116.1"/>
</dbReference>
<keyword evidence="2 3" id="KW-0413">Isomerase</keyword>
<proteinExistence type="inferred from homology"/>
<evidence type="ECO:0000256" key="2">
    <source>
        <dbReference type="ARBA" id="ARBA00023235"/>
    </source>
</evidence>
<dbReference type="InterPro" id="IPR015942">
    <property type="entry name" value="Asp/Glu/hydantoin_racemase"/>
</dbReference>
<dbReference type="GO" id="GO:0016853">
    <property type="term" value="F:isomerase activity"/>
    <property type="evidence" value="ECO:0007669"/>
    <property type="project" value="UniProtKB-KW"/>
</dbReference>